<keyword evidence="7" id="KW-0269">Exonuclease</keyword>
<dbReference type="GO" id="GO:0005634">
    <property type="term" value="C:nucleus"/>
    <property type="evidence" value="ECO:0007669"/>
    <property type="project" value="UniProtKB-SubCell"/>
</dbReference>
<evidence type="ECO:0000256" key="5">
    <source>
        <dbReference type="ARBA" id="ARBA00022722"/>
    </source>
</evidence>
<evidence type="ECO:0000256" key="7">
    <source>
        <dbReference type="ARBA" id="ARBA00022839"/>
    </source>
</evidence>
<evidence type="ECO:0000313" key="14">
    <source>
        <dbReference type="WBParaSite" id="HDID_0000830301-mRNA-1"/>
    </source>
</evidence>
<feature type="domain" description="Exonuclease" evidence="11">
    <location>
        <begin position="513"/>
        <end position="676"/>
    </location>
</feature>
<dbReference type="STRING" id="6216.A0A158QF41"/>
<dbReference type="InterPro" id="IPR012337">
    <property type="entry name" value="RNaseH-like_sf"/>
</dbReference>
<evidence type="ECO:0000259" key="11">
    <source>
        <dbReference type="SMART" id="SM00479"/>
    </source>
</evidence>
<dbReference type="GO" id="GO:0003676">
    <property type="term" value="F:nucleic acid binding"/>
    <property type="evidence" value="ECO:0007669"/>
    <property type="project" value="InterPro"/>
</dbReference>
<dbReference type="SUPFAM" id="SSF53098">
    <property type="entry name" value="Ribonuclease H-like"/>
    <property type="match status" value="3"/>
</dbReference>
<dbReference type="InterPro" id="IPR037431">
    <property type="entry name" value="REX4_DEDDh_dom"/>
</dbReference>
<comment type="function">
    <text evidence="9">Exoribonuclease involved in ribosome biosynthesis. Involved in the processing of ITS1, the internal transcribed spacer localized between the 18S and 5.8S rRNAs.</text>
</comment>
<protein>
    <recommendedName>
        <fullName evidence="3">RNA exonuclease 4</fullName>
    </recommendedName>
</protein>
<feature type="transmembrane region" description="Helical" evidence="10">
    <location>
        <begin position="706"/>
        <end position="723"/>
    </location>
</feature>
<evidence type="ECO:0000313" key="12">
    <source>
        <dbReference type="EMBL" id="VDL60619.1"/>
    </source>
</evidence>
<sequence length="729" mass="83523">MVENQLEDNRPAHTNVFTGLELLRNHAFPIGPIALDCEMVGVNSNKRSALGRVSIVDYSGRILYDVISRPDETITDFRTPYSGIRSKDMANALPFYKVRFDVKQIIENRLVIGHGIKNDFQVLQITHPPELVRDTSTSPLVLKLANRSGKGPVALRYLAQELLGREIQTSEHDSVVDAQATIDIYRLVEDEWEGLTELKNVPVTEEPTFKTQSSETESKSGCFKNCCSFSWPIYFKRCIRLTWSLSYRLCGLIWSSKMCDGGITPEKNAFSNVNAFSGSLDLKNNAFPNGPIALDCEMVGVGADFVNALGRVSIVDYNGNVLYDVFSLPEEPITDYRTPYSGIRPRDMMNALPFKVVRNDVMQIIRNRIIVGHSINNDLKVLKLRHPRSLIRDTNTTPYAKIAAGRSRRGLVALRKLYYDFFGEEIQQGEHCSVEDARSTMKIYRQVEKVWEEDLRFRFPEKYTKENAPINHYGEKLTRGDSYRKQIFLGIGCYFLIFALGIHLLAINKFPDGPIALDCEMVGVGQYNRNALGRVSIVDYHGNILYDVFSRPDKLITDYRTQFSGIRPRDLVNALPLKAVRRDVIQIIKNRIVVGHAVWNDFEVLRLNHPHYLIRDTCTAPYPKVRVGRSKKGLVALRDLYFEFFGKEIQQGEHSSVEDARATMEIYRQVEKEWEADLKRHTFEATTGRMIKENIPEMNKNFNCSFPWWSIICIFIFCIYLIVKHYATD</sequence>
<evidence type="ECO:0000256" key="4">
    <source>
        <dbReference type="ARBA" id="ARBA00022552"/>
    </source>
</evidence>
<dbReference type="PANTHER" id="PTHR12801">
    <property type="entry name" value="RNA EXONUCLEASE REXO1 / RECO3 FAMILY MEMBER-RELATED"/>
    <property type="match status" value="1"/>
</dbReference>
<feature type="domain" description="Exonuclease" evidence="11">
    <location>
        <begin position="31"/>
        <end position="194"/>
    </location>
</feature>
<comment type="similarity">
    <text evidence="2">Belongs to the REXO4 family.</text>
</comment>
<evidence type="ECO:0000256" key="1">
    <source>
        <dbReference type="ARBA" id="ARBA00004123"/>
    </source>
</evidence>
<keyword evidence="10" id="KW-1133">Transmembrane helix</keyword>
<name>A0A158QF41_HYMDI</name>
<dbReference type="Gene3D" id="3.30.420.10">
    <property type="entry name" value="Ribonuclease H-like superfamily/Ribonuclease H"/>
    <property type="match status" value="3"/>
</dbReference>
<dbReference type="SMART" id="SM00479">
    <property type="entry name" value="EXOIII"/>
    <property type="match status" value="3"/>
</dbReference>
<evidence type="ECO:0000256" key="2">
    <source>
        <dbReference type="ARBA" id="ARBA00010489"/>
    </source>
</evidence>
<dbReference type="AlphaFoldDB" id="A0A158QF41"/>
<reference evidence="14" key="1">
    <citation type="submission" date="2016-04" db="UniProtKB">
        <authorList>
            <consortium name="WormBaseParasite"/>
        </authorList>
    </citation>
    <scope>IDENTIFICATION</scope>
</reference>
<keyword evidence="4" id="KW-0698">rRNA processing</keyword>
<dbReference type="Pfam" id="PF00929">
    <property type="entry name" value="RNase_T"/>
    <property type="match status" value="3"/>
</dbReference>
<dbReference type="GO" id="GO:0006364">
    <property type="term" value="P:rRNA processing"/>
    <property type="evidence" value="ECO:0007669"/>
    <property type="project" value="UniProtKB-KW"/>
</dbReference>
<feature type="transmembrane region" description="Helical" evidence="10">
    <location>
        <begin position="487"/>
        <end position="507"/>
    </location>
</feature>
<dbReference type="PANTHER" id="PTHR12801:SF45">
    <property type="entry name" value="RNA EXONUCLEASE 4"/>
    <property type="match status" value="1"/>
</dbReference>
<organism evidence="14">
    <name type="scientific">Hymenolepis diminuta</name>
    <name type="common">Rat tapeworm</name>
    <dbReference type="NCBI Taxonomy" id="6216"/>
    <lineage>
        <taxon>Eukaryota</taxon>
        <taxon>Metazoa</taxon>
        <taxon>Spiralia</taxon>
        <taxon>Lophotrochozoa</taxon>
        <taxon>Platyhelminthes</taxon>
        <taxon>Cestoda</taxon>
        <taxon>Eucestoda</taxon>
        <taxon>Cyclophyllidea</taxon>
        <taxon>Hymenolepididae</taxon>
        <taxon>Hymenolepis</taxon>
    </lineage>
</organism>
<evidence type="ECO:0000313" key="13">
    <source>
        <dbReference type="Proteomes" id="UP000274504"/>
    </source>
</evidence>
<dbReference type="FunFam" id="3.30.420.10:FF:000007">
    <property type="entry name" value="Interferon-stimulated exonuclease gene 20"/>
    <property type="match status" value="3"/>
</dbReference>
<evidence type="ECO:0000256" key="8">
    <source>
        <dbReference type="ARBA" id="ARBA00023242"/>
    </source>
</evidence>
<dbReference type="WBParaSite" id="HDID_0000830301-mRNA-1">
    <property type="protein sequence ID" value="HDID_0000830301-mRNA-1"/>
    <property type="gene ID" value="HDID_0000830301"/>
</dbReference>
<keyword evidence="6" id="KW-0378">Hydrolase</keyword>
<comment type="subcellular location">
    <subcellularLocation>
        <location evidence="1">Nucleus</location>
    </subcellularLocation>
</comment>
<dbReference type="InterPro" id="IPR036397">
    <property type="entry name" value="RNaseH_sf"/>
</dbReference>
<dbReference type="InterPro" id="IPR047021">
    <property type="entry name" value="REXO1/3/4-like"/>
</dbReference>
<dbReference type="EMBL" id="UYSG01011060">
    <property type="protein sequence ID" value="VDL60619.1"/>
    <property type="molecule type" value="Genomic_DNA"/>
</dbReference>
<accession>A0A158QF41</accession>
<keyword evidence="10" id="KW-0472">Membrane</keyword>
<dbReference type="CDD" id="cd06144">
    <property type="entry name" value="REX4_like"/>
    <property type="match status" value="3"/>
</dbReference>
<evidence type="ECO:0000256" key="6">
    <source>
        <dbReference type="ARBA" id="ARBA00022801"/>
    </source>
</evidence>
<gene>
    <name evidence="12" type="ORF">HDID_LOCUS8301</name>
</gene>
<keyword evidence="8" id="KW-0539">Nucleus</keyword>
<keyword evidence="10" id="KW-0812">Transmembrane</keyword>
<dbReference type="Proteomes" id="UP000274504">
    <property type="component" value="Unassembled WGS sequence"/>
</dbReference>
<dbReference type="OrthoDB" id="16516at2759"/>
<evidence type="ECO:0000256" key="9">
    <source>
        <dbReference type="ARBA" id="ARBA00025599"/>
    </source>
</evidence>
<dbReference type="GO" id="GO:0008408">
    <property type="term" value="F:3'-5' exonuclease activity"/>
    <property type="evidence" value="ECO:0007669"/>
    <property type="project" value="InterPro"/>
</dbReference>
<keyword evidence="5" id="KW-0540">Nuclease</keyword>
<evidence type="ECO:0000256" key="10">
    <source>
        <dbReference type="SAM" id="Phobius"/>
    </source>
</evidence>
<dbReference type="InterPro" id="IPR013520">
    <property type="entry name" value="Ribonucl_H"/>
</dbReference>
<feature type="domain" description="Exonuclease" evidence="11">
    <location>
        <begin position="290"/>
        <end position="453"/>
    </location>
</feature>
<evidence type="ECO:0000256" key="3">
    <source>
        <dbReference type="ARBA" id="ARBA00016937"/>
    </source>
</evidence>
<proteinExistence type="inferred from homology"/>
<reference evidence="12 13" key="2">
    <citation type="submission" date="2018-11" db="EMBL/GenBank/DDBJ databases">
        <authorList>
            <consortium name="Pathogen Informatics"/>
        </authorList>
    </citation>
    <scope>NUCLEOTIDE SEQUENCE [LARGE SCALE GENOMIC DNA]</scope>
</reference>